<evidence type="ECO:0000256" key="6">
    <source>
        <dbReference type="ARBA" id="ARBA00020092"/>
    </source>
</evidence>
<dbReference type="Pfam" id="PF08282">
    <property type="entry name" value="Hydrolase_3"/>
    <property type="match status" value="1"/>
</dbReference>
<dbReference type="InterPro" id="IPR006549">
    <property type="entry name" value="HAD-SF_hydro_IIIA"/>
</dbReference>
<feature type="binding site" evidence="12">
    <location>
        <position position="70"/>
    </location>
    <ligand>
        <name>substrate</name>
    </ligand>
</feature>
<dbReference type="InterPro" id="IPR023214">
    <property type="entry name" value="HAD_sf"/>
</dbReference>
<organism evidence="14 15">
    <name type="scientific">Canicola haemoglobinophilus</name>
    <dbReference type="NCBI Taxonomy" id="733"/>
    <lineage>
        <taxon>Bacteria</taxon>
        <taxon>Pseudomonadati</taxon>
        <taxon>Pseudomonadota</taxon>
        <taxon>Gammaproteobacteria</taxon>
        <taxon>Pasteurellales</taxon>
        <taxon>Pasteurellaceae</taxon>
        <taxon>Canicola</taxon>
    </lineage>
</organism>
<name>A0A1V4B388_9PAST</name>
<dbReference type="PIRSF" id="PIRSF006118">
    <property type="entry name" value="KDO8-P_Ptase"/>
    <property type="match status" value="1"/>
</dbReference>
<evidence type="ECO:0000256" key="9">
    <source>
        <dbReference type="ARBA" id="ARBA00022842"/>
    </source>
</evidence>
<evidence type="ECO:0000313" key="14">
    <source>
        <dbReference type="EMBL" id="STO60691.1"/>
    </source>
</evidence>
<evidence type="ECO:0000256" key="5">
    <source>
        <dbReference type="ARBA" id="ARBA00013066"/>
    </source>
</evidence>
<evidence type="ECO:0000256" key="8">
    <source>
        <dbReference type="ARBA" id="ARBA00022801"/>
    </source>
</evidence>
<dbReference type="FunFam" id="3.40.50.1000:FF:000029">
    <property type="entry name" value="3-deoxy-D-manno-octulosonate 8-phosphate phosphatase KdsC"/>
    <property type="match status" value="1"/>
</dbReference>
<accession>A0A1V4B388</accession>
<gene>
    <name evidence="14" type="primary">kdsC</name>
    <name evidence="14" type="ORF">NCTC1659_01990</name>
</gene>
<feature type="binding site" evidence="13">
    <location>
        <position position="109"/>
    </location>
    <ligand>
        <name>Mg(2+)</name>
        <dbReference type="ChEBI" id="CHEBI:18420"/>
    </ligand>
</feature>
<keyword evidence="11" id="KW-0448">Lipopolysaccharide biosynthesis</keyword>
<dbReference type="SUPFAM" id="SSF56784">
    <property type="entry name" value="HAD-like"/>
    <property type="match status" value="1"/>
</dbReference>
<dbReference type="NCBIfam" id="TIGR01670">
    <property type="entry name" value="KdsC-phosphatas"/>
    <property type="match status" value="1"/>
</dbReference>
<evidence type="ECO:0000256" key="10">
    <source>
        <dbReference type="ARBA" id="ARBA00031051"/>
    </source>
</evidence>
<proteinExistence type="inferred from homology"/>
<dbReference type="RefSeq" id="WP_078217659.1">
    <property type="nucleotide sequence ID" value="NZ_MUXZ01000005.1"/>
</dbReference>
<dbReference type="SFLD" id="SFLDS00003">
    <property type="entry name" value="Haloacid_Dehalogenase"/>
    <property type="match status" value="1"/>
</dbReference>
<keyword evidence="8 11" id="KW-0378">Hydrolase</keyword>
<dbReference type="GO" id="GO:0009103">
    <property type="term" value="P:lipopolysaccharide biosynthetic process"/>
    <property type="evidence" value="ECO:0007669"/>
    <property type="project" value="UniProtKB-UniRule"/>
</dbReference>
<evidence type="ECO:0000313" key="15">
    <source>
        <dbReference type="Proteomes" id="UP000254329"/>
    </source>
</evidence>
<evidence type="ECO:0000256" key="7">
    <source>
        <dbReference type="ARBA" id="ARBA00022723"/>
    </source>
</evidence>
<dbReference type="GO" id="GO:0019143">
    <property type="term" value="F:3-deoxy-manno-octulosonate-8-phosphatase activity"/>
    <property type="evidence" value="ECO:0007669"/>
    <property type="project" value="UniProtKB-UniRule"/>
</dbReference>
<dbReference type="InterPro" id="IPR050793">
    <property type="entry name" value="CMP-NeuNAc_synthase"/>
</dbReference>
<dbReference type="STRING" id="733.B0186_01750"/>
<dbReference type="Proteomes" id="UP000254329">
    <property type="component" value="Unassembled WGS sequence"/>
</dbReference>
<dbReference type="EC" id="3.1.3.45" evidence="5 11"/>
<feature type="binding site" evidence="12">
    <location>
        <position position="18"/>
    </location>
    <ligand>
        <name>substrate</name>
    </ligand>
</feature>
<feature type="binding site" evidence="12">
    <location>
        <position position="47"/>
    </location>
    <ligand>
        <name>substrate</name>
    </ligand>
</feature>
<keyword evidence="7 11" id="KW-0479">Metal-binding</keyword>
<comment type="function">
    <text evidence="11">Catalyzes the hydrolysis of 3-deoxy-D-manno-octulosonate 8-phosphate (KDO 8-P) to 3-deoxy-D-manno-octulosonate (KDO) and inorganic phosphate.</text>
</comment>
<dbReference type="Gene3D" id="3.40.50.1000">
    <property type="entry name" value="HAD superfamily/HAD-like"/>
    <property type="match status" value="1"/>
</dbReference>
<reference evidence="14 15" key="1">
    <citation type="submission" date="2018-06" db="EMBL/GenBank/DDBJ databases">
        <authorList>
            <consortium name="Pathogen Informatics"/>
            <person name="Doyle S."/>
        </authorList>
    </citation>
    <scope>NUCLEOTIDE SEQUENCE [LARGE SCALE GENOMIC DNA]</scope>
    <source>
        <strain evidence="14 15">NCTC1659</strain>
    </source>
</reference>
<keyword evidence="9 11" id="KW-0460">Magnesium</keyword>
<dbReference type="GO" id="GO:0046872">
    <property type="term" value="F:metal ion binding"/>
    <property type="evidence" value="ECO:0007669"/>
    <property type="project" value="UniProtKB-UniRule"/>
</dbReference>
<comment type="similarity">
    <text evidence="3 11">Belongs to the KdsC family.</text>
</comment>
<dbReference type="SFLD" id="SFLDG01136">
    <property type="entry name" value="C1.6:_Phosphoserine_Phosphatas"/>
    <property type="match status" value="1"/>
</dbReference>
<feature type="binding site" evidence="13">
    <location>
        <position position="16"/>
    </location>
    <ligand>
        <name>Mg(2+)</name>
        <dbReference type="ChEBI" id="CHEBI:18420"/>
    </ligand>
</feature>
<comment type="catalytic activity">
    <reaction evidence="1 11">
        <text>3-deoxy-alpha-D-manno-2-octulosonate-8-phosphate + H2O = 3-deoxy-alpha-D-manno-oct-2-ulosonate + phosphate</text>
        <dbReference type="Rhea" id="RHEA:11500"/>
        <dbReference type="ChEBI" id="CHEBI:15377"/>
        <dbReference type="ChEBI" id="CHEBI:43474"/>
        <dbReference type="ChEBI" id="CHEBI:85985"/>
        <dbReference type="ChEBI" id="CHEBI:85986"/>
        <dbReference type="EC" id="3.1.3.45"/>
    </reaction>
</comment>
<dbReference type="PANTHER" id="PTHR21485:SF3">
    <property type="entry name" value="N-ACYLNEURAMINATE CYTIDYLYLTRANSFERASE"/>
    <property type="match status" value="1"/>
</dbReference>
<dbReference type="EMBL" id="UGHF01000001">
    <property type="protein sequence ID" value="STO60691.1"/>
    <property type="molecule type" value="Genomic_DNA"/>
</dbReference>
<dbReference type="InterPro" id="IPR036412">
    <property type="entry name" value="HAD-like_sf"/>
</dbReference>
<comment type="subunit">
    <text evidence="4 11">Homotetramer.</text>
</comment>
<evidence type="ECO:0000256" key="4">
    <source>
        <dbReference type="ARBA" id="ARBA00011881"/>
    </source>
</evidence>
<dbReference type="NCBIfam" id="TIGR01662">
    <property type="entry name" value="HAD-SF-IIIA"/>
    <property type="match status" value="1"/>
</dbReference>
<dbReference type="CDD" id="cd01630">
    <property type="entry name" value="HAD_KDO-like"/>
    <property type="match status" value="1"/>
</dbReference>
<evidence type="ECO:0000256" key="11">
    <source>
        <dbReference type="PIRNR" id="PIRNR006118"/>
    </source>
</evidence>
<feature type="binding site" evidence="12">
    <location>
        <position position="86"/>
    </location>
    <ligand>
        <name>substrate</name>
    </ligand>
</feature>
<dbReference type="PANTHER" id="PTHR21485">
    <property type="entry name" value="HAD SUPERFAMILY MEMBERS CMAS AND KDSC"/>
    <property type="match status" value="1"/>
</dbReference>
<keyword evidence="15" id="KW-1185">Reference proteome</keyword>
<evidence type="ECO:0000256" key="3">
    <source>
        <dbReference type="ARBA" id="ARBA00005893"/>
    </source>
</evidence>
<dbReference type="SFLD" id="SFLDG01138">
    <property type="entry name" value="C1.6.2:_Deoxy-d-mannose-octulo"/>
    <property type="match status" value="1"/>
</dbReference>
<dbReference type="GO" id="GO:0008781">
    <property type="term" value="F:N-acylneuraminate cytidylyltransferase activity"/>
    <property type="evidence" value="ECO:0007669"/>
    <property type="project" value="TreeGrafter"/>
</dbReference>
<evidence type="ECO:0000256" key="12">
    <source>
        <dbReference type="PIRSR" id="PIRSR006118-1"/>
    </source>
</evidence>
<evidence type="ECO:0000256" key="2">
    <source>
        <dbReference type="ARBA" id="ARBA00001946"/>
    </source>
</evidence>
<evidence type="ECO:0000256" key="13">
    <source>
        <dbReference type="PIRSR" id="PIRSR006118-2"/>
    </source>
</evidence>
<feature type="binding site" evidence="12">
    <location>
        <position position="62"/>
    </location>
    <ligand>
        <name>substrate</name>
    </ligand>
</feature>
<sequence length="182" mass="19832">MLLNEKLQKIKFVITDVDGVLTDGLLHYDANGEAIKSFHVRDGLGIRMLIENGIQVAVLSGRDSPILRKRITDLGIKLFFLGKLEKESACFELIKQAGVTPEETAYIGDDSVDLPAFSVCGLAFAVNDAMDYVKDCADHVLSLAGGKGAFREMSDMILKAQGKTDVYATAQGFLKTVENMVQ</sequence>
<protein>
    <recommendedName>
        <fullName evidence="6 11">3-deoxy-D-manno-octulosonate 8-phosphate phosphatase KdsC</fullName>
        <ecNumber evidence="5 11">3.1.3.45</ecNumber>
    </recommendedName>
    <alternativeName>
        <fullName evidence="10 11">KDO 8-P phosphatase</fullName>
    </alternativeName>
</protein>
<dbReference type="SFLD" id="SFLDF00036">
    <property type="entry name" value="deoxy-d-mannose-octulosonate_8"/>
    <property type="match status" value="1"/>
</dbReference>
<dbReference type="InterPro" id="IPR010023">
    <property type="entry name" value="KdsC_fam"/>
</dbReference>
<evidence type="ECO:0000256" key="1">
    <source>
        <dbReference type="ARBA" id="ARBA00000898"/>
    </source>
</evidence>
<dbReference type="AlphaFoldDB" id="A0A1V4B388"/>
<comment type="cofactor">
    <cofactor evidence="2 11 13">
        <name>Mg(2+)</name>
        <dbReference type="ChEBI" id="CHEBI:18420"/>
    </cofactor>
</comment>